<dbReference type="SUPFAM" id="SSF56815">
    <property type="entry name" value="Sec1/munc18-like (SM) proteins"/>
    <property type="match status" value="1"/>
</dbReference>
<reference evidence="2" key="2">
    <citation type="submission" date="2013-10" db="EMBL/GenBank/DDBJ databases">
        <authorList>
            <person name="Aslett M."/>
        </authorList>
    </citation>
    <scope>NUCLEOTIDE SEQUENCE [LARGE SCALE GENOMIC DNA]</scope>
    <source>
        <strain evidence="2">Houghton</strain>
    </source>
</reference>
<dbReference type="RefSeq" id="XP_013353064.1">
    <property type="nucleotide sequence ID" value="XM_013497610.1"/>
</dbReference>
<dbReference type="Proteomes" id="UP000030744">
    <property type="component" value="Unassembled WGS sequence"/>
</dbReference>
<gene>
    <name evidence="2" type="ORF">EMH_0058790</name>
</gene>
<evidence type="ECO:0000313" key="3">
    <source>
        <dbReference type="Proteomes" id="UP000030744"/>
    </source>
</evidence>
<dbReference type="AlphaFoldDB" id="U6JYK6"/>
<protein>
    <submittedName>
        <fullName evidence="2">Sec1 family domain-containing protein, putative</fullName>
    </submittedName>
</protein>
<reference evidence="2" key="1">
    <citation type="submission" date="2013-10" db="EMBL/GenBank/DDBJ databases">
        <title>Genomic analysis of the causative agents of coccidiosis in chickens.</title>
        <authorList>
            <person name="Reid A.J."/>
            <person name="Blake D."/>
            <person name="Billington K."/>
            <person name="Browne H."/>
            <person name="Dunn M."/>
            <person name="Hung S."/>
            <person name="Kawahara F."/>
            <person name="Miranda-Saavedra D."/>
            <person name="Mourier T."/>
            <person name="Nagra H."/>
            <person name="Otto T.D."/>
            <person name="Rawlings N."/>
            <person name="Sanchez A."/>
            <person name="Sanders M."/>
            <person name="Subramaniam C."/>
            <person name="Tay Y."/>
            <person name="Dear P."/>
            <person name="Doerig C."/>
            <person name="Gruber A."/>
            <person name="Parkinson J."/>
            <person name="Shirley M."/>
            <person name="Wan K.L."/>
            <person name="Berriman M."/>
            <person name="Tomley F."/>
            <person name="Pain A."/>
        </authorList>
    </citation>
    <scope>NUCLEOTIDE SEQUENCE [LARGE SCALE GENOMIC DNA]</scope>
    <source>
        <strain evidence="2">Houghton</strain>
    </source>
</reference>
<proteinExistence type="predicted"/>
<dbReference type="GeneID" id="25380499"/>
<keyword evidence="3" id="KW-1185">Reference proteome</keyword>
<organism evidence="2 3">
    <name type="scientific">Eimeria mitis</name>
    <dbReference type="NCBI Taxonomy" id="44415"/>
    <lineage>
        <taxon>Eukaryota</taxon>
        <taxon>Sar</taxon>
        <taxon>Alveolata</taxon>
        <taxon>Apicomplexa</taxon>
        <taxon>Conoidasida</taxon>
        <taxon>Coccidia</taxon>
        <taxon>Eucoccidiorida</taxon>
        <taxon>Eimeriorina</taxon>
        <taxon>Eimeriidae</taxon>
        <taxon>Eimeria</taxon>
    </lineage>
</organism>
<dbReference type="OrthoDB" id="347729at2759"/>
<dbReference type="InterPro" id="IPR043127">
    <property type="entry name" value="Sec-1-like_dom3a"/>
</dbReference>
<evidence type="ECO:0000256" key="1">
    <source>
        <dbReference type="SAM" id="MobiDB-lite"/>
    </source>
</evidence>
<dbReference type="VEuPathDB" id="ToxoDB:EMH_0058790"/>
<name>U6JYK6_9EIME</name>
<sequence>MLTEYNAELARVGQRPPDAFSQPVSQMLTEYNTELARVGQRPPDAFSQPGGDISSELMKAVDVLPDLADKKRALDAHTTIATAVVNGIRERELDR</sequence>
<evidence type="ECO:0000313" key="2">
    <source>
        <dbReference type="EMBL" id="CDJ30499.1"/>
    </source>
</evidence>
<accession>U6JYK6</accession>
<dbReference type="EMBL" id="HG682556">
    <property type="protein sequence ID" value="CDJ30499.1"/>
    <property type="molecule type" value="Genomic_DNA"/>
</dbReference>
<feature type="region of interest" description="Disordered" evidence="1">
    <location>
        <begin position="1"/>
        <end position="20"/>
    </location>
</feature>
<dbReference type="Gene3D" id="3.90.830.10">
    <property type="entry name" value="Syntaxin Binding Protein 1, Chain A, domain 2"/>
    <property type="match status" value="1"/>
</dbReference>
<dbReference type="InterPro" id="IPR036045">
    <property type="entry name" value="Sec1-like_sf"/>
</dbReference>